<gene>
    <name evidence="5" type="ORF">GDO78_013952</name>
</gene>
<dbReference type="PANTHER" id="PTHR21353:SF8">
    <property type="entry name" value="CARDIOTROPHIN-2"/>
    <property type="match status" value="1"/>
</dbReference>
<dbReference type="Pfam" id="PF06875">
    <property type="entry name" value="PRF"/>
    <property type="match status" value="1"/>
</dbReference>
<dbReference type="GO" id="GO:0005615">
    <property type="term" value="C:extracellular space"/>
    <property type="evidence" value="ECO:0007669"/>
    <property type="project" value="UniProtKB-KW"/>
</dbReference>
<dbReference type="OrthoDB" id="9938401at2759"/>
<dbReference type="Proteomes" id="UP000770717">
    <property type="component" value="Unassembled WGS sequence"/>
</dbReference>
<evidence type="ECO:0000256" key="1">
    <source>
        <dbReference type="ARBA" id="ARBA00004613"/>
    </source>
</evidence>
<dbReference type="GO" id="GO:0007166">
    <property type="term" value="P:cell surface receptor signaling pathway"/>
    <property type="evidence" value="ECO:0007669"/>
    <property type="project" value="TreeGrafter"/>
</dbReference>
<keyword evidence="3" id="KW-0202">Cytokine</keyword>
<comment type="caution">
    <text evidence="5">The sequence shown here is derived from an EMBL/GenBank/DDBJ whole genome shotgun (WGS) entry which is preliminary data.</text>
</comment>
<evidence type="ECO:0000313" key="5">
    <source>
        <dbReference type="EMBL" id="KAG9467966.1"/>
    </source>
</evidence>
<keyword evidence="4" id="KW-0964">Secreted</keyword>
<dbReference type="InterPro" id="IPR009079">
    <property type="entry name" value="4_helix_cytokine-like_core"/>
</dbReference>
<evidence type="ECO:0000256" key="2">
    <source>
        <dbReference type="ARBA" id="ARBA00007432"/>
    </source>
</evidence>
<dbReference type="GO" id="GO:0005125">
    <property type="term" value="F:cytokine activity"/>
    <property type="evidence" value="ECO:0007669"/>
    <property type="project" value="UniProtKB-KW"/>
</dbReference>
<evidence type="ECO:0000256" key="4">
    <source>
        <dbReference type="ARBA" id="ARBA00022525"/>
    </source>
</evidence>
<evidence type="ECO:0000313" key="6">
    <source>
        <dbReference type="Proteomes" id="UP000770717"/>
    </source>
</evidence>
<dbReference type="AlphaFoldDB" id="A0A8J6EF68"/>
<protein>
    <submittedName>
        <fullName evidence="5">Uncharacterized protein</fullName>
    </submittedName>
</protein>
<comment type="subcellular location">
    <subcellularLocation>
        <location evidence="1">Secreted</location>
    </subcellularLocation>
</comment>
<dbReference type="InterPro" id="IPR010681">
    <property type="entry name" value="PRF/CT"/>
</dbReference>
<evidence type="ECO:0000256" key="3">
    <source>
        <dbReference type="ARBA" id="ARBA00022514"/>
    </source>
</evidence>
<reference evidence="5" key="1">
    <citation type="thesis" date="2020" institute="ProQuest LLC" country="789 East Eisenhower Parkway, Ann Arbor, MI, USA">
        <title>Comparative Genomics and Chromosome Evolution.</title>
        <authorList>
            <person name="Mudd A.B."/>
        </authorList>
    </citation>
    <scope>NUCLEOTIDE SEQUENCE</scope>
    <source>
        <strain evidence="5">HN-11 Male</strain>
        <tissue evidence="5">Kidney and liver</tissue>
    </source>
</reference>
<dbReference type="SUPFAM" id="SSF47266">
    <property type="entry name" value="4-helical cytokines"/>
    <property type="match status" value="1"/>
</dbReference>
<proteinExistence type="inferred from homology"/>
<keyword evidence="6" id="KW-1185">Reference proteome</keyword>
<name>A0A8J6EF68_ELECQ</name>
<comment type="similarity">
    <text evidence="2">Belongs to the IL-6 superfamily.</text>
</comment>
<dbReference type="PANTHER" id="PTHR21353">
    <property type="match status" value="1"/>
</dbReference>
<dbReference type="EMBL" id="WNTK01001098">
    <property type="protein sequence ID" value="KAG9467966.1"/>
    <property type="molecule type" value="Genomic_DNA"/>
</dbReference>
<sequence>MEVIRADHLAGLLSLTQEQDGKEAKRQALLLVLMAKSQADRLTEEYLSQQGPPFSNNGAAIPQEKIDDLPVLDQNDLPSSPWKRLTRSLRAFLSLSEWLAAVLLWQRELNPKAWELLNLLEIAENNSRAISSNLTALLGRQDVSAPSLTTLSKAMKKKVAGYMVCKGFYEWLGESERCLTILLAESSV</sequence>
<organism evidence="5 6">
    <name type="scientific">Eleutherodactylus coqui</name>
    <name type="common">Puerto Rican coqui</name>
    <dbReference type="NCBI Taxonomy" id="57060"/>
    <lineage>
        <taxon>Eukaryota</taxon>
        <taxon>Metazoa</taxon>
        <taxon>Chordata</taxon>
        <taxon>Craniata</taxon>
        <taxon>Vertebrata</taxon>
        <taxon>Euteleostomi</taxon>
        <taxon>Amphibia</taxon>
        <taxon>Batrachia</taxon>
        <taxon>Anura</taxon>
        <taxon>Neobatrachia</taxon>
        <taxon>Hyloidea</taxon>
        <taxon>Eleutherodactylidae</taxon>
        <taxon>Eleutherodactylinae</taxon>
        <taxon>Eleutherodactylus</taxon>
        <taxon>Eleutherodactylus</taxon>
    </lineage>
</organism>
<dbReference type="Gene3D" id="1.20.1250.10">
    <property type="match status" value="1"/>
</dbReference>
<accession>A0A8J6EF68</accession>